<organism evidence="1 2">
    <name type="scientific">Pneumocystis oryctolagi</name>
    <dbReference type="NCBI Taxonomy" id="42067"/>
    <lineage>
        <taxon>Eukaryota</taxon>
        <taxon>Fungi</taxon>
        <taxon>Dikarya</taxon>
        <taxon>Ascomycota</taxon>
        <taxon>Taphrinomycotina</taxon>
        <taxon>Pneumocystomycetes</taxon>
        <taxon>Pneumocystaceae</taxon>
        <taxon>Pneumocystis</taxon>
    </lineage>
</organism>
<evidence type="ECO:0000313" key="2">
    <source>
        <dbReference type="Proteomes" id="UP000768646"/>
    </source>
</evidence>
<proteinExistence type="predicted"/>
<reference evidence="1 2" key="1">
    <citation type="journal article" date="2021" name="Commun. Biol.">
        <title>Genomic insights into the host specific adaptation of the Pneumocystis genus.</title>
        <authorList>
            <person name="Cisse O.H."/>
            <person name="Ma L."/>
            <person name="Dekker J.P."/>
            <person name="Khil P.P."/>
            <person name="Youn J.-H."/>
            <person name="Brenchley J.M."/>
            <person name="Blair R."/>
            <person name="Pahar B."/>
            <person name="Chabe M."/>
            <person name="Van Rompay K.K.A."/>
            <person name="Keesler R."/>
            <person name="Sukura A."/>
            <person name="Hirsch V."/>
            <person name="Kutty G."/>
            <person name="Liu Y."/>
            <person name="Peng L."/>
            <person name="Chen J."/>
            <person name="Song J."/>
            <person name="Weissenbacher-Lang C."/>
            <person name="Xu J."/>
            <person name="Upham N.S."/>
            <person name="Stajich J.E."/>
            <person name="Cuomo C.A."/>
            <person name="Cushion M.T."/>
            <person name="Kovacs J.A."/>
        </authorList>
    </citation>
    <scope>NUCLEOTIDE SEQUENCE [LARGE SCALE GENOMIC DNA]</scope>
    <source>
        <strain evidence="1 2">RABM</strain>
    </source>
</reference>
<comment type="caution">
    <text evidence="1">The sequence shown here is derived from an EMBL/GenBank/DDBJ whole genome shotgun (WGS) entry which is preliminary data.</text>
</comment>
<dbReference type="Proteomes" id="UP000768646">
    <property type="component" value="Unassembled WGS sequence"/>
</dbReference>
<keyword evidence="2" id="KW-1185">Reference proteome</keyword>
<evidence type="ECO:0000313" key="1">
    <source>
        <dbReference type="EMBL" id="KAG4304092.1"/>
    </source>
</evidence>
<accession>A0ACB7CC75</accession>
<protein>
    <submittedName>
        <fullName evidence="1">Uncharacterized protein</fullName>
    </submittedName>
</protein>
<name>A0ACB7CC75_9ASCO</name>
<sequence length="216" mass="25017">MPRPIRRPKNNILFEYSPYSLGPQASSTPTQDPSNITWASDLSPIETSSPKKDTIVHVNTSPDPFGFKEIQGIRPTLKTKLLKQSLEKQKADNEKLSSDSSLSLENENSFQESSNEEEDINSPPTHRSTRTKKNLNYKEDSESDSNYRKKKKKYSRKHQNNSENMKIKEENTKFEKDTYEFDSKKQFTSSKSIIEYFKEVDKFKLDVEDIPANYSD</sequence>
<dbReference type="EMBL" id="JABTEG010000011">
    <property type="protein sequence ID" value="KAG4304092.1"/>
    <property type="molecule type" value="Genomic_DNA"/>
</dbReference>
<gene>
    <name evidence="1" type="ORF">PORY_002456</name>
</gene>